<dbReference type="Proteomes" id="UP000474175">
    <property type="component" value="Unassembled WGS sequence"/>
</dbReference>
<evidence type="ECO:0000313" key="3">
    <source>
        <dbReference type="Proteomes" id="UP000474175"/>
    </source>
</evidence>
<accession>A0A6L9LCK6</accession>
<reference evidence="2 3" key="1">
    <citation type="submission" date="2020-02" db="EMBL/GenBank/DDBJ databases">
        <title>Draft genome sequence of two Spirosoma agri KCTC 52727 and Spirosoma terrae KCTC 52035.</title>
        <authorList>
            <person name="Rojas J."/>
            <person name="Ambika Manirajan B."/>
            <person name="Suarez C."/>
            <person name="Ratering S."/>
            <person name="Schnell S."/>
        </authorList>
    </citation>
    <scope>NUCLEOTIDE SEQUENCE [LARGE SCALE GENOMIC DNA]</scope>
    <source>
        <strain evidence="2 3">KCTC 52035</strain>
    </source>
</reference>
<sequence length="156" mass="17313">MKTTQIRFFSPLENSKPKEKKAAKSTPVTGYISQAGKLVFPVKSISQLDFDPANAKFKIGVQEGKRKIKALYLVLSGDEEGTFVLEKAAKSYSVSLPVILQNNGVDFAKTKYTFTVKPFDYDDDVTGYELQLNDQAPKAPYTGKPRGRKPLNKTAE</sequence>
<dbReference type="RefSeq" id="WP_163954427.1">
    <property type="nucleotide sequence ID" value="NZ_JAAFZH010000016.1"/>
</dbReference>
<protein>
    <submittedName>
        <fullName evidence="2">Uncharacterized protein</fullName>
    </submittedName>
</protein>
<evidence type="ECO:0000313" key="2">
    <source>
        <dbReference type="EMBL" id="NDU98295.1"/>
    </source>
</evidence>
<proteinExistence type="predicted"/>
<comment type="caution">
    <text evidence="2">The sequence shown here is derived from an EMBL/GenBank/DDBJ whole genome shotgun (WGS) entry which is preliminary data.</text>
</comment>
<gene>
    <name evidence="2" type="ORF">GK108_25645</name>
</gene>
<name>A0A6L9LCK6_9BACT</name>
<organism evidence="2 3">
    <name type="scientific">Spirosoma terrae</name>
    <dbReference type="NCBI Taxonomy" id="1968276"/>
    <lineage>
        <taxon>Bacteria</taxon>
        <taxon>Pseudomonadati</taxon>
        <taxon>Bacteroidota</taxon>
        <taxon>Cytophagia</taxon>
        <taxon>Cytophagales</taxon>
        <taxon>Cytophagaceae</taxon>
        <taxon>Spirosoma</taxon>
    </lineage>
</organism>
<keyword evidence="3" id="KW-1185">Reference proteome</keyword>
<feature type="compositionally biased region" description="Basic residues" evidence="1">
    <location>
        <begin position="145"/>
        <end position="156"/>
    </location>
</feature>
<dbReference type="EMBL" id="JAAFZH010000016">
    <property type="protein sequence ID" value="NDU98295.1"/>
    <property type="molecule type" value="Genomic_DNA"/>
</dbReference>
<dbReference type="AlphaFoldDB" id="A0A6L9LCK6"/>
<evidence type="ECO:0000256" key="1">
    <source>
        <dbReference type="SAM" id="MobiDB-lite"/>
    </source>
</evidence>
<feature type="region of interest" description="Disordered" evidence="1">
    <location>
        <begin position="134"/>
        <end position="156"/>
    </location>
</feature>